<dbReference type="GO" id="GO:0003676">
    <property type="term" value="F:nucleic acid binding"/>
    <property type="evidence" value="ECO:0007669"/>
    <property type="project" value="InterPro"/>
</dbReference>
<dbReference type="Proteomes" id="UP000431269">
    <property type="component" value="Chromosome"/>
</dbReference>
<proteinExistence type="predicted"/>
<evidence type="ECO:0000313" key="3">
    <source>
        <dbReference type="Proteomes" id="UP000431269"/>
    </source>
</evidence>
<sequence length="230" mass="25982">MSLENPLWGAPRLHGELLKLGFRLSQSTVSKYMIPRKGRPAQSWITFLRNHASAIAAIDMLTVRTFAFECLYAFVVLSHDRRRILRIEVTTHPTALWLASQVAQVLGAGSGVRVLVRDNDGAYGAAFRDQVRALGLDDRPTRPGSPWQNGHVERLIGSIRRECLDHQIIFNAAHLRRVLGAYAAYYNDDRTHLALAKDAPETRAVEAHGRIVSRRVLGGLHRRYFRIRSK</sequence>
<reference evidence="3" key="1">
    <citation type="submission" date="2019-12" db="EMBL/GenBank/DDBJ databases">
        <title>Complete genome of Terracaulis silvestris 0127_4.</title>
        <authorList>
            <person name="Vieira S."/>
            <person name="Riedel T."/>
            <person name="Sproer C."/>
            <person name="Pascual J."/>
            <person name="Boedeker C."/>
            <person name="Overmann J."/>
        </authorList>
    </citation>
    <scope>NUCLEOTIDE SEQUENCE [LARGE SCALE GENOMIC DNA]</scope>
    <source>
        <strain evidence="3">0127_4</strain>
    </source>
</reference>
<organism evidence="2 3">
    <name type="scientific">Terricaulis silvestris</name>
    <dbReference type="NCBI Taxonomy" id="2686094"/>
    <lineage>
        <taxon>Bacteria</taxon>
        <taxon>Pseudomonadati</taxon>
        <taxon>Pseudomonadota</taxon>
        <taxon>Alphaproteobacteria</taxon>
        <taxon>Caulobacterales</taxon>
        <taxon>Caulobacteraceae</taxon>
        <taxon>Terricaulis</taxon>
    </lineage>
</organism>
<gene>
    <name evidence="2" type="ORF">DSM104635_01959</name>
</gene>
<keyword evidence="3" id="KW-1185">Reference proteome</keyword>
<protein>
    <submittedName>
        <fullName evidence="2">Integrase core domain protein</fullName>
    </submittedName>
</protein>
<dbReference type="KEGG" id="tsv:DSM104635_01959"/>
<dbReference type="InterPro" id="IPR012337">
    <property type="entry name" value="RNaseH-like_sf"/>
</dbReference>
<dbReference type="GO" id="GO:0015074">
    <property type="term" value="P:DNA integration"/>
    <property type="evidence" value="ECO:0007669"/>
    <property type="project" value="InterPro"/>
</dbReference>
<dbReference type="SUPFAM" id="SSF53098">
    <property type="entry name" value="Ribonuclease H-like"/>
    <property type="match status" value="1"/>
</dbReference>
<dbReference type="PROSITE" id="PS50994">
    <property type="entry name" value="INTEGRASE"/>
    <property type="match status" value="1"/>
</dbReference>
<dbReference type="InterPro" id="IPR001584">
    <property type="entry name" value="Integrase_cat-core"/>
</dbReference>
<accession>A0A6I6MP49</accession>
<dbReference type="AlphaFoldDB" id="A0A6I6MP49"/>
<evidence type="ECO:0000259" key="1">
    <source>
        <dbReference type="PROSITE" id="PS50994"/>
    </source>
</evidence>
<name>A0A6I6MP49_9CAUL</name>
<dbReference type="InterPro" id="IPR036397">
    <property type="entry name" value="RNaseH_sf"/>
</dbReference>
<feature type="domain" description="Integrase catalytic" evidence="1">
    <location>
        <begin position="36"/>
        <end position="208"/>
    </location>
</feature>
<dbReference type="EMBL" id="CP047045">
    <property type="protein sequence ID" value="QGZ95116.1"/>
    <property type="molecule type" value="Genomic_DNA"/>
</dbReference>
<dbReference type="Pfam" id="PF13683">
    <property type="entry name" value="rve_3"/>
    <property type="match status" value="1"/>
</dbReference>
<evidence type="ECO:0000313" key="2">
    <source>
        <dbReference type="EMBL" id="QGZ95116.1"/>
    </source>
</evidence>
<dbReference type="Gene3D" id="3.30.420.10">
    <property type="entry name" value="Ribonuclease H-like superfamily/Ribonuclease H"/>
    <property type="match status" value="1"/>
</dbReference>